<dbReference type="GO" id="GO:0006635">
    <property type="term" value="P:fatty acid beta-oxidation"/>
    <property type="evidence" value="ECO:0007669"/>
    <property type="project" value="TreeGrafter"/>
</dbReference>
<dbReference type="InterPro" id="IPR001753">
    <property type="entry name" value="Enoyl-CoA_hydra/iso"/>
</dbReference>
<dbReference type="AlphaFoldDB" id="A0A5N0VF39"/>
<dbReference type="Proteomes" id="UP000319769">
    <property type="component" value="Unassembled WGS sequence"/>
</dbReference>
<comment type="caution">
    <text evidence="1">The sequence shown here is derived from an EMBL/GenBank/DDBJ whole genome shotgun (WGS) entry which is preliminary data.</text>
</comment>
<organism evidence="1 2">
    <name type="scientific">Amycolatopsis acidicola</name>
    <dbReference type="NCBI Taxonomy" id="2596893"/>
    <lineage>
        <taxon>Bacteria</taxon>
        <taxon>Bacillati</taxon>
        <taxon>Actinomycetota</taxon>
        <taxon>Actinomycetes</taxon>
        <taxon>Pseudonocardiales</taxon>
        <taxon>Pseudonocardiaceae</taxon>
        <taxon>Amycolatopsis</taxon>
    </lineage>
</organism>
<dbReference type="SUPFAM" id="SSF52096">
    <property type="entry name" value="ClpP/crotonase"/>
    <property type="match status" value="1"/>
</dbReference>
<dbReference type="EMBL" id="VMNW02000010">
    <property type="protein sequence ID" value="KAA9163302.1"/>
    <property type="molecule type" value="Genomic_DNA"/>
</dbReference>
<dbReference type="Gene3D" id="3.90.226.10">
    <property type="entry name" value="2-enoyl-CoA Hydratase, Chain A, domain 1"/>
    <property type="match status" value="1"/>
</dbReference>
<reference evidence="1" key="1">
    <citation type="submission" date="2019-09" db="EMBL/GenBank/DDBJ databases">
        <authorList>
            <person name="Teo W.F.A."/>
            <person name="Duangmal K."/>
        </authorList>
    </citation>
    <scope>NUCLEOTIDE SEQUENCE [LARGE SCALE GENOMIC DNA]</scope>
    <source>
        <strain evidence="1">K81G1</strain>
    </source>
</reference>
<dbReference type="CDD" id="cd06558">
    <property type="entry name" value="crotonase-like"/>
    <property type="match status" value="1"/>
</dbReference>
<dbReference type="OrthoDB" id="8452484at2"/>
<dbReference type="PANTHER" id="PTHR11941">
    <property type="entry name" value="ENOYL-COA HYDRATASE-RELATED"/>
    <property type="match status" value="1"/>
</dbReference>
<dbReference type="InterPro" id="IPR029045">
    <property type="entry name" value="ClpP/crotonase-like_dom_sf"/>
</dbReference>
<evidence type="ECO:0000313" key="2">
    <source>
        <dbReference type="Proteomes" id="UP000319769"/>
    </source>
</evidence>
<name>A0A5N0VF39_9PSEU</name>
<accession>A0A5N0VF39</accession>
<dbReference type="Pfam" id="PF00378">
    <property type="entry name" value="ECH_1"/>
    <property type="match status" value="1"/>
</dbReference>
<dbReference type="RefSeq" id="WP_144760251.1">
    <property type="nucleotide sequence ID" value="NZ_VMNW02000010.1"/>
</dbReference>
<dbReference type="PANTHER" id="PTHR11941:SF54">
    <property type="entry name" value="ENOYL-COA HYDRATASE, MITOCHONDRIAL"/>
    <property type="match status" value="1"/>
</dbReference>
<keyword evidence="2" id="KW-1185">Reference proteome</keyword>
<gene>
    <name evidence="1" type="ORF">FPZ12_009925</name>
</gene>
<dbReference type="GO" id="GO:0016853">
    <property type="term" value="F:isomerase activity"/>
    <property type="evidence" value="ECO:0007669"/>
    <property type="project" value="UniProtKB-KW"/>
</dbReference>
<protein>
    <submittedName>
        <fullName evidence="1">Enoyl-CoA hydratase/isomerase family protein</fullName>
    </submittedName>
</protein>
<proteinExistence type="predicted"/>
<sequence length="263" mass="27060">MSGNELLVAHDGPVATITLDRPKVHNALNSATLRGLAEEIRRLTASGAGAIVLTGAGEKAFSAGADLDELAGLDAHRAQEILGEGQRILAAIEHSPVPVIAAVNGLALGGGFELVLASTFSVLSQRASFGLPESGLGLIPGYGGTQRLRRVVGTPVAAHVMLSGNRLSAQRAYELGLSPLEPVEPGELLPTAVKLAGDIAARGPRAHVAILRALRVGAPTEAELAYETSLAAIATGGAEAAEGIEAFKQRRAPEFPSVTRENR</sequence>
<evidence type="ECO:0000313" key="1">
    <source>
        <dbReference type="EMBL" id="KAA9163302.1"/>
    </source>
</evidence>